<dbReference type="EMBL" id="CP089982">
    <property type="protein sequence ID" value="WXA91885.1"/>
    <property type="molecule type" value="Genomic_DNA"/>
</dbReference>
<evidence type="ECO:0000256" key="3">
    <source>
        <dbReference type="ARBA" id="ARBA00022840"/>
    </source>
</evidence>
<evidence type="ECO:0000313" key="7">
    <source>
        <dbReference type="Proteomes" id="UP001379533"/>
    </source>
</evidence>
<proteinExistence type="inferred from homology"/>
<dbReference type="EC" id="2.5.1.17" evidence="4"/>
<evidence type="ECO:0000259" key="5">
    <source>
        <dbReference type="Pfam" id="PF01923"/>
    </source>
</evidence>
<feature type="domain" description="Cobalamin adenosyltransferase-like" evidence="5">
    <location>
        <begin position="3"/>
        <end position="166"/>
    </location>
</feature>
<dbReference type="SUPFAM" id="SSF89028">
    <property type="entry name" value="Cobalamin adenosyltransferase-like"/>
    <property type="match status" value="1"/>
</dbReference>
<evidence type="ECO:0000256" key="2">
    <source>
        <dbReference type="ARBA" id="ARBA00022741"/>
    </source>
</evidence>
<keyword evidence="7" id="KW-1185">Reference proteome</keyword>
<dbReference type="Gene3D" id="1.20.1200.10">
    <property type="entry name" value="Cobalamin adenosyltransferase-like"/>
    <property type="match status" value="1"/>
</dbReference>
<dbReference type="RefSeq" id="WP_394842502.1">
    <property type="nucleotide sequence ID" value="NZ_CP089982.1"/>
</dbReference>
<comment type="similarity">
    <text evidence="4">Belongs to the Cob(I)alamin adenosyltransferase family.</text>
</comment>
<organism evidence="6 7">
    <name type="scientific">Pendulispora brunnea</name>
    <dbReference type="NCBI Taxonomy" id="2905690"/>
    <lineage>
        <taxon>Bacteria</taxon>
        <taxon>Pseudomonadati</taxon>
        <taxon>Myxococcota</taxon>
        <taxon>Myxococcia</taxon>
        <taxon>Myxococcales</taxon>
        <taxon>Sorangiineae</taxon>
        <taxon>Pendulisporaceae</taxon>
        <taxon>Pendulispora</taxon>
    </lineage>
</organism>
<comment type="pathway">
    <text evidence="4">Cofactor biosynthesis; adenosylcobalamin biosynthesis; adenosylcobalamin from cob(II)yrinate a,c-diamide: step 2/7.</text>
</comment>
<reference evidence="6 7" key="1">
    <citation type="submission" date="2021-12" db="EMBL/GenBank/DDBJ databases">
        <title>Discovery of the Pendulisporaceae a myxobacterial family with distinct sporulation behavior and unique specialized metabolism.</title>
        <authorList>
            <person name="Garcia R."/>
            <person name="Popoff A."/>
            <person name="Bader C.D."/>
            <person name="Loehr J."/>
            <person name="Walesch S."/>
            <person name="Walt C."/>
            <person name="Boldt J."/>
            <person name="Bunk B."/>
            <person name="Haeckl F.J.F.P.J."/>
            <person name="Gunesch A.P."/>
            <person name="Birkelbach J."/>
            <person name="Nuebel U."/>
            <person name="Pietschmann T."/>
            <person name="Bach T."/>
            <person name="Mueller R."/>
        </authorList>
    </citation>
    <scope>NUCLEOTIDE SEQUENCE [LARGE SCALE GENOMIC DNA]</scope>
    <source>
        <strain evidence="6 7">MSr12523</strain>
    </source>
</reference>
<keyword evidence="3 4" id="KW-0067">ATP-binding</keyword>
<keyword evidence="4" id="KW-0169">Cobalamin biosynthesis</keyword>
<dbReference type="InterPro" id="IPR029499">
    <property type="entry name" value="PduO-typ"/>
</dbReference>
<dbReference type="Pfam" id="PF01923">
    <property type="entry name" value="Cob_adeno_trans"/>
    <property type="match status" value="1"/>
</dbReference>
<comment type="catalytic activity">
    <reaction evidence="4">
        <text>2 cob(II)alamin + reduced [electron-transfer flavoprotein] + 2 ATP = 2 adenosylcob(III)alamin + 2 triphosphate + oxidized [electron-transfer flavoprotein] + 3 H(+)</text>
        <dbReference type="Rhea" id="RHEA:28671"/>
        <dbReference type="Rhea" id="RHEA-COMP:10685"/>
        <dbReference type="Rhea" id="RHEA-COMP:10686"/>
        <dbReference type="ChEBI" id="CHEBI:15378"/>
        <dbReference type="ChEBI" id="CHEBI:16304"/>
        <dbReference type="ChEBI" id="CHEBI:18036"/>
        <dbReference type="ChEBI" id="CHEBI:18408"/>
        <dbReference type="ChEBI" id="CHEBI:30616"/>
        <dbReference type="ChEBI" id="CHEBI:57692"/>
        <dbReference type="ChEBI" id="CHEBI:58307"/>
        <dbReference type="EC" id="2.5.1.17"/>
    </reaction>
</comment>
<dbReference type="PANTHER" id="PTHR12213">
    <property type="entry name" value="CORRINOID ADENOSYLTRANSFERASE"/>
    <property type="match status" value="1"/>
</dbReference>
<evidence type="ECO:0000256" key="4">
    <source>
        <dbReference type="RuleBase" id="RU366026"/>
    </source>
</evidence>
<keyword evidence="2 4" id="KW-0547">Nucleotide-binding</keyword>
<dbReference type="GO" id="GO:0008817">
    <property type="term" value="F:corrinoid adenosyltransferase activity"/>
    <property type="evidence" value="ECO:0007669"/>
    <property type="project" value="UniProtKB-EC"/>
</dbReference>
<comment type="catalytic activity">
    <reaction evidence="4">
        <text>2 cob(II)yrinate a,c diamide + reduced [electron-transfer flavoprotein] + 2 ATP = 2 adenosylcob(III)yrinate a,c-diamide + 2 triphosphate + oxidized [electron-transfer flavoprotein] + 3 H(+)</text>
        <dbReference type="Rhea" id="RHEA:11528"/>
        <dbReference type="Rhea" id="RHEA-COMP:10685"/>
        <dbReference type="Rhea" id="RHEA-COMP:10686"/>
        <dbReference type="ChEBI" id="CHEBI:15378"/>
        <dbReference type="ChEBI" id="CHEBI:18036"/>
        <dbReference type="ChEBI" id="CHEBI:30616"/>
        <dbReference type="ChEBI" id="CHEBI:57692"/>
        <dbReference type="ChEBI" id="CHEBI:58307"/>
        <dbReference type="ChEBI" id="CHEBI:58503"/>
        <dbReference type="ChEBI" id="CHEBI:58537"/>
        <dbReference type="EC" id="2.5.1.17"/>
    </reaction>
</comment>
<protein>
    <recommendedName>
        <fullName evidence="4">Corrinoid adenosyltransferase</fullName>
        <ecNumber evidence="4">2.5.1.17</ecNumber>
    </recommendedName>
    <alternativeName>
        <fullName evidence="4">Cob(II)alamin adenosyltransferase</fullName>
    </alternativeName>
    <alternativeName>
        <fullName evidence="4">Cob(II)yrinic acid a,c-diamide adenosyltransferase</fullName>
    </alternativeName>
    <alternativeName>
        <fullName evidence="4">Cobinamide/cobalamin adenosyltransferase</fullName>
    </alternativeName>
</protein>
<dbReference type="InterPro" id="IPR016030">
    <property type="entry name" value="CblAdoTrfase-like"/>
</dbReference>
<dbReference type="PANTHER" id="PTHR12213:SF0">
    <property type="entry name" value="CORRINOID ADENOSYLTRANSFERASE MMAB"/>
    <property type="match status" value="1"/>
</dbReference>
<keyword evidence="1 4" id="KW-0808">Transferase</keyword>
<evidence type="ECO:0000313" key="6">
    <source>
        <dbReference type="EMBL" id="WXA91885.1"/>
    </source>
</evidence>
<evidence type="ECO:0000256" key="1">
    <source>
        <dbReference type="ARBA" id="ARBA00022679"/>
    </source>
</evidence>
<dbReference type="Proteomes" id="UP001379533">
    <property type="component" value="Chromosome"/>
</dbReference>
<gene>
    <name evidence="6" type="ORF">LZC95_36215</name>
</gene>
<name>A0ABZ2K2W4_9BACT</name>
<accession>A0ABZ2K2W4</accession>
<dbReference type="InterPro" id="IPR036451">
    <property type="entry name" value="CblAdoTrfase-like_sf"/>
</dbReference>
<sequence length="184" mass="19579">MKIYTKTGDDGTTGLFGGGRVSKASTRVEAYGTVDELNAAVGLARAHGLEKATDAVLEQVQVDLFCLGAELACVPGKEGKLSMKPIDADDSARLEQAIDASEAQLAPLMNFVLPGGSLSAAALHLARTVCRRGERAVLAISDPPVRHELVVYLNRLSDLLFSLARAENQAKNIPDIPWTPRQKG</sequence>
<dbReference type="NCBIfam" id="TIGR00636">
    <property type="entry name" value="PduO_Nterm"/>
    <property type="match status" value="1"/>
</dbReference>